<dbReference type="EMBL" id="CP063845">
    <property type="protein sequence ID" value="UFP95859.1"/>
    <property type="molecule type" value="Genomic_DNA"/>
</dbReference>
<name>A0ABY3PQD6_9CYAN</name>
<evidence type="ECO:0000313" key="2">
    <source>
        <dbReference type="Proteomes" id="UP001054846"/>
    </source>
</evidence>
<gene>
    <name evidence="1" type="ORF">ISF26_06430</name>
</gene>
<evidence type="ECO:0000313" key="1">
    <source>
        <dbReference type="EMBL" id="UFP95859.1"/>
    </source>
</evidence>
<reference evidence="1 2" key="1">
    <citation type="journal article" date="2021" name="Genome Biol. Evol.">
        <title>Complete Genome Sequencing of a Novel Gloeobacter Species from a Waterfall Cave in Mexico.</title>
        <authorList>
            <person name="Saw J.H."/>
            <person name="Cardona T."/>
            <person name="Montejano G."/>
        </authorList>
    </citation>
    <scope>NUCLEOTIDE SEQUENCE [LARGE SCALE GENOMIC DNA]</scope>
    <source>
        <strain evidence="1">MG652769</strain>
    </source>
</reference>
<accession>A0ABY3PQD6</accession>
<protein>
    <submittedName>
        <fullName evidence="1">Uncharacterized protein</fullName>
    </submittedName>
</protein>
<dbReference type="RefSeq" id="WP_230843086.1">
    <property type="nucleotide sequence ID" value="NZ_CP063845.1"/>
</dbReference>
<organism evidence="1 2">
    <name type="scientific">Gloeobacter morelensis MG652769</name>
    <dbReference type="NCBI Taxonomy" id="2781736"/>
    <lineage>
        <taxon>Bacteria</taxon>
        <taxon>Bacillati</taxon>
        <taxon>Cyanobacteriota</taxon>
        <taxon>Cyanophyceae</taxon>
        <taxon>Gloeobacterales</taxon>
        <taxon>Gloeobacteraceae</taxon>
        <taxon>Gloeobacter</taxon>
        <taxon>Gloeobacter morelensis</taxon>
    </lineage>
</organism>
<keyword evidence="2" id="KW-1185">Reference proteome</keyword>
<proteinExistence type="predicted"/>
<dbReference type="Proteomes" id="UP001054846">
    <property type="component" value="Chromosome"/>
</dbReference>
<sequence length="239" mass="27542">MNEGAQLKKDAWTPFASLHDDSEWYRMNYLLVGDKGFTIPETFAMLADCGLELVKMLLWPTWELRHWFKSGQLPPLVAAQIGKLTTTEQLHLSELIHSSHRLIDFWCGHAERSHPRNPVETWDAGDFAASVLHLHPQLATERLRQFLLDCLEAGEPFNFNQHMRVPYGDPIVIDGMEEALLPLWDSPQPYAEFERHWVHLAVRKTTVARPVFEHTARAGLRRLVRQMEALAYLMVEPVG</sequence>